<name>A0A6H5G096_9HEMI</name>
<evidence type="ECO:0000313" key="2">
    <source>
        <dbReference type="Proteomes" id="UP000479000"/>
    </source>
</evidence>
<evidence type="ECO:0000313" key="1">
    <source>
        <dbReference type="EMBL" id="CAA9995261.1"/>
    </source>
</evidence>
<dbReference type="Proteomes" id="UP000479000">
    <property type="component" value="Unassembled WGS sequence"/>
</dbReference>
<reference evidence="1 2" key="1">
    <citation type="submission" date="2020-02" db="EMBL/GenBank/DDBJ databases">
        <authorList>
            <person name="Ferguson B K."/>
        </authorList>
    </citation>
    <scope>NUCLEOTIDE SEQUENCE [LARGE SCALE GENOMIC DNA]</scope>
</reference>
<organism evidence="1 2">
    <name type="scientific">Nesidiocoris tenuis</name>
    <dbReference type="NCBI Taxonomy" id="355587"/>
    <lineage>
        <taxon>Eukaryota</taxon>
        <taxon>Metazoa</taxon>
        <taxon>Ecdysozoa</taxon>
        <taxon>Arthropoda</taxon>
        <taxon>Hexapoda</taxon>
        <taxon>Insecta</taxon>
        <taxon>Pterygota</taxon>
        <taxon>Neoptera</taxon>
        <taxon>Paraneoptera</taxon>
        <taxon>Hemiptera</taxon>
        <taxon>Heteroptera</taxon>
        <taxon>Panheteroptera</taxon>
        <taxon>Cimicomorpha</taxon>
        <taxon>Miridae</taxon>
        <taxon>Dicyphina</taxon>
        <taxon>Nesidiocoris</taxon>
    </lineage>
</organism>
<dbReference type="EMBL" id="CADCXU010003251">
    <property type="protein sequence ID" value="CAA9995261.1"/>
    <property type="molecule type" value="Genomic_DNA"/>
</dbReference>
<gene>
    <name evidence="1" type="ORF">NTEN_LOCUS2052</name>
</gene>
<dbReference type="AlphaFoldDB" id="A0A6H5G096"/>
<feature type="non-terminal residue" evidence="1">
    <location>
        <position position="70"/>
    </location>
</feature>
<sequence length="70" mass="8106">MAVLFNKDTLVCRMHSLSHLVEHPQSHEEKTGPILSSGKVDKILYFPLFEYLLITRSIEDTVPRRSTRSH</sequence>
<proteinExistence type="predicted"/>
<keyword evidence="2" id="KW-1185">Reference proteome</keyword>
<protein>
    <submittedName>
        <fullName evidence="1">Uncharacterized protein</fullName>
    </submittedName>
</protein>
<accession>A0A6H5G096</accession>